<reference evidence="29" key="1">
    <citation type="submission" date="2018-05" db="EMBL/GenBank/DDBJ databases">
        <title>Draft genome of Mucuna pruriens seed.</title>
        <authorList>
            <person name="Nnadi N.E."/>
            <person name="Vos R."/>
            <person name="Hasami M.H."/>
            <person name="Devisetty U.K."/>
            <person name="Aguiy J.C."/>
        </authorList>
    </citation>
    <scope>NUCLEOTIDE SEQUENCE [LARGE SCALE GENOMIC DNA]</scope>
    <source>
        <strain evidence="29">JCA_2017</strain>
    </source>
</reference>
<comment type="subcellular location">
    <subcellularLocation>
        <location evidence="1">Membrane</location>
        <topology evidence="1">Peripheral membrane protein</topology>
    </subcellularLocation>
    <subcellularLocation>
        <location evidence="3">Membrane</location>
        <topology evidence="3">Single-pass type I membrane protein</topology>
    </subcellularLocation>
    <subcellularLocation>
        <location evidence="2">Secreted</location>
        <location evidence="2">Cell wall</location>
    </subcellularLocation>
</comment>
<keyword evidence="15 29" id="KW-0418">Kinase</keyword>
<proteinExistence type="inferred from homology"/>
<evidence type="ECO:0000256" key="4">
    <source>
        <dbReference type="ARBA" id="ARBA00012513"/>
    </source>
</evidence>
<dbReference type="InterPro" id="IPR051420">
    <property type="entry name" value="Ser_Thr_Kinases_DiverseReg"/>
</dbReference>
<dbReference type="PRINTS" id="PR00019">
    <property type="entry name" value="LEURICHRPT"/>
</dbReference>
<dbReference type="InterPro" id="IPR011009">
    <property type="entry name" value="Kinase-like_dom_sf"/>
</dbReference>
<accession>A0A371F5Z1</accession>
<dbReference type="STRING" id="157652.A0A371F5Z1"/>
<dbReference type="GO" id="GO:0004674">
    <property type="term" value="F:protein serine/threonine kinase activity"/>
    <property type="evidence" value="ECO:0007669"/>
    <property type="project" value="UniProtKB-KW"/>
</dbReference>
<evidence type="ECO:0000259" key="28">
    <source>
        <dbReference type="PROSITE" id="PS50011"/>
    </source>
</evidence>
<evidence type="ECO:0000256" key="15">
    <source>
        <dbReference type="ARBA" id="ARBA00022777"/>
    </source>
</evidence>
<dbReference type="AlphaFoldDB" id="A0A371F5Z1"/>
<keyword evidence="21 29" id="KW-0675">Receptor</keyword>
<dbReference type="PROSITE" id="PS00107">
    <property type="entry name" value="PROTEIN_KINASE_ATP"/>
    <property type="match status" value="1"/>
</dbReference>
<protein>
    <recommendedName>
        <fullName evidence="4">non-specific serine/threonine protein kinase</fullName>
        <ecNumber evidence="4">2.7.11.1</ecNumber>
    </recommendedName>
</protein>
<evidence type="ECO:0000256" key="3">
    <source>
        <dbReference type="ARBA" id="ARBA00004479"/>
    </source>
</evidence>
<comment type="caution">
    <text evidence="29">The sequence shown here is derived from an EMBL/GenBank/DDBJ whole genome shotgun (WGS) entry which is preliminary data.</text>
</comment>
<dbReference type="Proteomes" id="UP000257109">
    <property type="component" value="Unassembled WGS sequence"/>
</dbReference>
<dbReference type="GO" id="GO:0006952">
    <property type="term" value="P:defense response"/>
    <property type="evidence" value="ECO:0007669"/>
    <property type="project" value="UniProtKB-KW"/>
</dbReference>
<evidence type="ECO:0000256" key="26">
    <source>
        <dbReference type="PROSITE-ProRule" id="PRU10141"/>
    </source>
</evidence>
<keyword evidence="9" id="KW-0433">Leucine-rich repeat</keyword>
<dbReference type="EMBL" id="QJKJ01010433">
    <property type="protein sequence ID" value="RDX73704.1"/>
    <property type="molecule type" value="Genomic_DNA"/>
</dbReference>
<evidence type="ECO:0000256" key="21">
    <source>
        <dbReference type="ARBA" id="ARBA00023170"/>
    </source>
</evidence>
<dbReference type="SUPFAM" id="SSF52058">
    <property type="entry name" value="L domain-like"/>
    <property type="match status" value="1"/>
</dbReference>
<organism evidence="29 30">
    <name type="scientific">Mucuna pruriens</name>
    <name type="common">Velvet bean</name>
    <name type="synonym">Dolichos pruriens</name>
    <dbReference type="NCBI Taxonomy" id="157652"/>
    <lineage>
        <taxon>Eukaryota</taxon>
        <taxon>Viridiplantae</taxon>
        <taxon>Streptophyta</taxon>
        <taxon>Embryophyta</taxon>
        <taxon>Tracheophyta</taxon>
        <taxon>Spermatophyta</taxon>
        <taxon>Magnoliopsida</taxon>
        <taxon>eudicotyledons</taxon>
        <taxon>Gunneridae</taxon>
        <taxon>Pentapetalae</taxon>
        <taxon>rosids</taxon>
        <taxon>fabids</taxon>
        <taxon>Fabales</taxon>
        <taxon>Fabaceae</taxon>
        <taxon>Papilionoideae</taxon>
        <taxon>50 kb inversion clade</taxon>
        <taxon>NPAAA clade</taxon>
        <taxon>indigoferoid/millettioid clade</taxon>
        <taxon>Phaseoleae</taxon>
        <taxon>Mucuna</taxon>
    </lineage>
</organism>
<dbReference type="InterPro" id="IPR000719">
    <property type="entry name" value="Prot_kinase_dom"/>
</dbReference>
<dbReference type="InterPro" id="IPR032675">
    <property type="entry name" value="LRR_dom_sf"/>
</dbReference>
<keyword evidence="18 27" id="KW-1133">Transmembrane helix</keyword>
<evidence type="ECO:0000256" key="12">
    <source>
        <dbReference type="ARBA" id="ARBA00022729"/>
    </source>
</evidence>
<dbReference type="GO" id="GO:0051707">
    <property type="term" value="P:response to other organism"/>
    <property type="evidence" value="ECO:0007669"/>
    <property type="project" value="UniProtKB-ARBA"/>
</dbReference>
<evidence type="ECO:0000256" key="13">
    <source>
        <dbReference type="ARBA" id="ARBA00022737"/>
    </source>
</evidence>
<evidence type="ECO:0000256" key="9">
    <source>
        <dbReference type="ARBA" id="ARBA00022614"/>
    </source>
</evidence>
<comment type="similarity">
    <text evidence="23">Belongs to the polygalacturonase-inhibiting protein family.</text>
</comment>
<evidence type="ECO:0000313" key="30">
    <source>
        <dbReference type="Proteomes" id="UP000257109"/>
    </source>
</evidence>
<evidence type="ECO:0000256" key="6">
    <source>
        <dbReference type="ARBA" id="ARBA00022525"/>
    </source>
</evidence>
<dbReference type="SUPFAM" id="SSF56112">
    <property type="entry name" value="Protein kinase-like (PK-like)"/>
    <property type="match status" value="1"/>
</dbReference>
<dbReference type="GO" id="GO:0016020">
    <property type="term" value="C:membrane"/>
    <property type="evidence" value="ECO:0007669"/>
    <property type="project" value="UniProtKB-SubCell"/>
</dbReference>
<dbReference type="Pfam" id="PF00560">
    <property type="entry name" value="LRR_1"/>
    <property type="match status" value="4"/>
</dbReference>
<dbReference type="FunFam" id="3.30.200.20:FF:000309">
    <property type="entry name" value="Leucine-rich repeat receptor protein kinase MSP1"/>
    <property type="match status" value="1"/>
</dbReference>
<feature type="non-terminal residue" evidence="29">
    <location>
        <position position="1"/>
    </location>
</feature>
<evidence type="ECO:0000256" key="14">
    <source>
        <dbReference type="ARBA" id="ARBA00022741"/>
    </source>
</evidence>
<feature type="domain" description="Protein kinase" evidence="28">
    <location>
        <begin position="449"/>
        <end position="738"/>
    </location>
</feature>
<dbReference type="GO" id="GO:0009791">
    <property type="term" value="P:post-embryonic development"/>
    <property type="evidence" value="ECO:0007669"/>
    <property type="project" value="UniProtKB-ARBA"/>
</dbReference>
<dbReference type="Gene3D" id="3.80.10.10">
    <property type="entry name" value="Ribonuclease Inhibitor"/>
    <property type="match status" value="2"/>
</dbReference>
<keyword evidence="10" id="KW-0808">Transferase</keyword>
<gene>
    <name evidence="29" type="primary">MIK2</name>
    <name evidence="29" type="ORF">CR513_46649</name>
</gene>
<keyword evidence="20" id="KW-1015">Disulfide bond</keyword>
<evidence type="ECO:0000256" key="7">
    <source>
        <dbReference type="ARBA" id="ARBA00022527"/>
    </source>
</evidence>
<keyword evidence="11 27" id="KW-0812">Transmembrane</keyword>
<dbReference type="PANTHER" id="PTHR48005:SF16">
    <property type="entry name" value="MDIS1-INTERACTING RECEPTOR LIKE KINASE 2-LIKE ISOFORM X1"/>
    <property type="match status" value="1"/>
</dbReference>
<dbReference type="InterPro" id="IPR017441">
    <property type="entry name" value="Protein_kinase_ATP_BS"/>
</dbReference>
<keyword evidence="30" id="KW-1185">Reference proteome</keyword>
<evidence type="ECO:0000256" key="2">
    <source>
        <dbReference type="ARBA" id="ARBA00004191"/>
    </source>
</evidence>
<dbReference type="SMART" id="SM00369">
    <property type="entry name" value="LRR_TYP"/>
    <property type="match status" value="3"/>
</dbReference>
<evidence type="ECO:0000256" key="27">
    <source>
        <dbReference type="SAM" id="Phobius"/>
    </source>
</evidence>
<evidence type="ECO:0000256" key="24">
    <source>
        <dbReference type="ARBA" id="ARBA00047899"/>
    </source>
</evidence>
<evidence type="ECO:0000256" key="10">
    <source>
        <dbReference type="ARBA" id="ARBA00022679"/>
    </source>
</evidence>
<dbReference type="FunFam" id="3.80.10.10:FF:000453">
    <property type="entry name" value="Leucine-rich receptor-like protein kinase family protein"/>
    <property type="match status" value="1"/>
</dbReference>
<evidence type="ECO:0000256" key="22">
    <source>
        <dbReference type="ARBA" id="ARBA00023180"/>
    </source>
</evidence>
<keyword evidence="13" id="KW-0677">Repeat</keyword>
<keyword evidence="17 26" id="KW-0067">ATP-binding</keyword>
<dbReference type="Pfam" id="PF00069">
    <property type="entry name" value="Pkinase"/>
    <property type="match status" value="1"/>
</dbReference>
<dbReference type="GO" id="GO:0005524">
    <property type="term" value="F:ATP binding"/>
    <property type="evidence" value="ECO:0007669"/>
    <property type="project" value="UniProtKB-UniRule"/>
</dbReference>
<evidence type="ECO:0000256" key="5">
    <source>
        <dbReference type="ARBA" id="ARBA00022512"/>
    </source>
</evidence>
<dbReference type="InterPro" id="IPR003591">
    <property type="entry name" value="Leu-rich_rpt_typical-subtyp"/>
</dbReference>
<comment type="catalytic activity">
    <reaction evidence="25">
        <text>L-seryl-[protein] + ATP = O-phospho-L-seryl-[protein] + ADP + H(+)</text>
        <dbReference type="Rhea" id="RHEA:17989"/>
        <dbReference type="Rhea" id="RHEA-COMP:9863"/>
        <dbReference type="Rhea" id="RHEA-COMP:11604"/>
        <dbReference type="ChEBI" id="CHEBI:15378"/>
        <dbReference type="ChEBI" id="CHEBI:29999"/>
        <dbReference type="ChEBI" id="CHEBI:30616"/>
        <dbReference type="ChEBI" id="CHEBI:83421"/>
        <dbReference type="ChEBI" id="CHEBI:456216"/>
        <dbReference type="EC" id="2.7.11.1"/>
    </reaction>
</comment>
<evidence type="ECO:0000256" key="11">
    <source>
        <dbReference type="ARBA" id="ARBA00022692"/>
    </source>
</evidence>
<comment type="catalytic activity">
    <reaction evidence="24">
        <text>L-threonyl-[protein] + ATP = O-phospho-L-threonyl-[protein] + ADP + H(+)</text>
        <dbReference type="Rhea" id="RHEA:46608"/>
        <dbReference type="Rhea" id="RHEA-COMP:11060"/>
        <dbReference type="Rhea" id="RHEA-COMP:11605"/>
        <dbReference type="ChEBI" id="CHEBI:15378"/>
        <dbReference type="ChEBI" id="CHEBI:30013"/>
        <dbReference type="ChEBI" id="CHEBI:30616"/>
        <dbReference type="ChEBI" id="CHEBI:61977"/>
        <dbReference type="ChEBI" id="CHEBI:456216"/>
        <dbReference type="EC" id="2.7.11.1"/>
    </reaction>
</comment>
<evidence type="ECO:0000256" key="25">
    <source>
        <dbReference type="ARBA" id="ARBA00048679"/>
    </source>
</evidence>
<dbReference type="PANTHER" id="PTHR48005">
    <property type="entry name" value="LEUCINE RICH REPEAT KINASE 2"/>
    <property type="match status" value="1"/>
</dbReference>
<dbReference type="InterPro" id="IPR001611">
    <property type="entry name" value="Leu-rich_rpt"/>
</dbReference>
<keyword evidence="16" id="KW-0611">Plant defense</keyword>
<evidence type="ECO:0000256" key="1">
    <source>
        <dbReference type="ARBA" id="ARBA00004170"/>
    </source>
</evidence>
<dbReference type="PROSITE" id="PS00109">
    <property type="entry name" value="PROTEIN_KINASE_TYR"/>
    <property type="match status" value="1"/>
</dbReference>
<keyword evidence="19 27" id="KW-0472">Membrane</keyword>
<dbReference type="EC" id="2.7.11.1" evidence="4"/>
<evidence type="ECO:0000256" key="17">
    <source>
        <dbReference type="ARBA" id="ARBA00022840"/>
    </source>
</evidence>
<dbReference type="InterPro" id="IPR008266">
    <property type="entry name" value="Tyr_kinase_AS"/>
</dbReference>
<keyword evidence="7" id="KW-0723">Serine/threonine-protein kinase</keyword>
<dbReference type="Pfam" id="PF13855">
    <property type="entry name" value="LRR_8"/>
    <property type="match status" value="1"/>
</dbReference>
<evidence type="ECO:0000256" key="16">
    <source>
        <dbReference type="ARBA" id="ARBA00022821"/>
    </source>
</evidence>
<dbReference type="Gene3D" id="1.10.510.10">
    <property type="entry name" value="Transferase(Phosphotransferase) domain 1"/>
    <property type="match status" value="1"/>
</dbReference>
<dbReference type="Gene3D" id="3.30.200.20">
    <property type="entry name" value="Phosphorylase Kinase, domain 1"/>
    <property type="match status" value="1"/>
</dbReference>
<feature type="transmembrane region" description="Helical" evidence="27">
    <location>
        <begin position="7"/>
        <end position="28"/>
    </location>
</feature>
<sequence length="768" mass="85694">MENSGSSLLLVVIIFSTLFYVLFLQGVIANTMVASNSSSKNEEQEAMLRSRWREGRNISEYCKWSGIVCNEAQSVTEISTRKYFYIPPTEAYIQNFNVTAFPNLIRLDLSGLGLKGNIPSEISSLKKLIYLDLSFNCLQGDLPSSLSSLTQLVILNISNNFLAGVIPPSLGQLKNLIQLSLDSNQIEGHIPSELGNLKGLVCLTLSNNSLNGSIPSTLEHLVNLKVLDLSHNEISGVIPEGISALTQLTNVQLSWNQITGFIPYGIGQIPRLGILDISNNQLEGPIPYGVMNHCSYLQLSNNSLNGSIPSQIGNISYLDLSHNDLTGNIPQGLHSVPHLNLSYNSFNDSDYILCGFPKNSLIGNKDFEHSCSSSGAEPSHISLVMIIAFSTFNGMVFSVVLVCWGIHVFCPPHDEFGNEERRKNGDMLSVWNYDGKIAFEDIIKATEDFDMRYCIGTGAYGSVYRAQLPSGRIVALKKLHKAESENPSFYKSFCNETKILTEIRHRNIIRLYGFCLHNKCMFLVYEYMERGSLFYNLSNDVEAQELNWSKRINIVKDIAYALAHMHHGCTPPIVHRDISSNNILLNMEIQAFISDFGTARLLDYHSSNQTLLAGTYGYVAPVLLTTYLMLWWLYVELASTLTVNTKCDVYSFGVVVLETMMGRHPAELISSLSEASIQNKKLKNILDSRIPLPFFRKDIQDIVLVVTLALACLCPQPKSRPSMQEIAKELSVSKPPLLWNFDGISIHQLMKQNIYIIGRSYDNCGDNL</sequence>
<evidence type="ECO:0000256" key="20">
    <source>
        <dbReference type="ARBA" id="ARBA00023157"/>
    </source>
</evidence>
<dbReference type="PROSITE" id="PS50011">
    <property type="entry name" value="PROTEIN_KINASE_DOM"/>
    <property type="match status" value="1"/>
</dbReference>
<keyword evidence="5" id="KW-0134">Cell wall</keyword>
<evidence type="ECO:0000256" key="18">
    <source>
        <dbReference type="ARBA" id="ARBA00022989"/>
    </source>
</evidence>
<dbReference type="OrthoDB" id="676979at2759"/>
<keyword evidence="22" id="KW-0325">Glycoprotein</keyword>
<evidence type="ECO:0000256" key="19">
    <source>
        <dbReference type="ARBA" id="ARBA00023136"/>
    </source>
</evidence>
<name>A0A371F5Z1_MUCPR</name>
<evidence type="ECO:0000256" key="23">
    <source>
        <dbReference type="ARBA" id="ARBA00038043"/>
    </source>
</evidence>
<evidence type="ECO:0000313" key="29">
    <source>
        <dbReference type="EMBL" id="RDX73704.1"/>
    </source>
</evidence>
<keyword evidence="6" id="KW-0964">Secreted</keyword>
<keyword evidence="8" id="KW-0597">Phosphoprotein</keyword>
<keyword evidence="12" id="KW-0732">Signal</keyword>
<evidence type="ECO:0000256" key="8">
    <source>
        <dbReference type="ARBA" id="ARBA00022553"/>
    </source>
</evidence>
<feature type="binding site" evidence="26">
    <location>
        <position position="477"/>
    </location>
    <ligand>
        <name>ATP</name>
        <dbReference type="ChEBI" id="CHEBI:30616"/>
    </ligand>
</feature>
<dbReference type="PROSITE" id="PS51450">
    <property type="entry name" value="LRR"/>
    <property type="match status" value="1"/>
</dbReference>
<keyword evidence="14 26" id="KW-0547">Nucleotide-binding</keyword>
<dbReference type="FunFam" id="3.80.10.10:FF:000400">
    <property type="entry name" value="Nuclear pore complex protein NUP107"/>
    <property type="match status" value="1"/>
</dbReference>